<gene>
    <name evidence="7" type="ORF">PCL_11354</name>
</gene>
<organism evidence="7 8">
    <name type="scientific">Purpureocillium lilacinum</name>
    <name type="common">Paecilomyces lilacinus</name>
    <dbReference type="NCBI Taxonomy" id="33203"/>
    <lineage>
        <taxon>Eukaryota</taxon>
        <taxon>Fungi</taxon>
        <taxon>Dikarya</taxon>
        <taxon>Ascomycota</taxon>
        <taxon>Pezizomycotina</taxon>
        <taxon>Sordariomycetes</taxon>
        <taxon>Hypocreomycetidae</taxon>
        <taxon>Hypocreales</taxon>
        <taxon>Ophiocordycipitaceae</taxon>
        <taxon>Purpureocillium</taxon>
    </lineage>
</organism>
<proteinExistence type="predicted"/>
<keyword evidence="5" id="KW-0804">Transcription</keyword>
<reference evidence="7 8" key="1">
    <citation type="journal article" date="2016" name="Front. Microbiol.">
        <title>Genome and transcriptome sequences reveal the specific parasitism of the nematophagous Purpureocillium lilacinum 36-1.</title>
        <authorList>
            <person name="Xie J."/>
            <person name="Li S."/>
            <person name="Mo C."/>
            <person name="Xiao X."/>
            <person name="Peng D."/>
            <person name="Wang G."/>
            <person name="Xiao Y."/>
        </authorList>
    </citation>
    <scope>NUCLEOTIDE SEQUENCE [LARGE SCALE GENOMIC DNA]</scope>
    <source>
        <strain evidence="7 8">36-1</strain>
    </source>
</reference>
<dbReference type="PANTHER" id="PTHR36206">
    <property type="entry name" value="ASPERCRYPTIN BIOSYNTHESIS CLUSTER-SPECIFIC TRANSCRIPTION REGULATOR ATNN-RELATED"/>
    <property type="match status" value="1"/>
</dbReference>
<evidence type="ECO:0000256" key="3">
    <source>
        <dbReference type="ARBA" id="ARBA00023015"/>
    </source>
</evidence>
<dbReference type="GO" id="GO:0003677">
    <property type="term" value="F:DNA binding"/>
    <property type="evidence" value="ECO:0007669"/>
    <property type="project" value="UniProtKB-KW"/>
</dbReference>
<evidence type="ECO:0000256" key="6">
    <source>
        <dbReference type="ARBA" id="ARBA00023242"/>
    </source>
</evidence>
<keyword evidence="3" id="KW-0805">Transcription regulation</keyword>
<evidence type="ECO:0000313" key="7">
    <source>
        <dbReference type="EMBL" id="PWI64234.1"/>
    </source>
</evidence>
<dbReference type="PANTHER" id="PTHR36206:SF12">
    <property type="entry name" value="ASPERCRYPTIN BIOSYNTHESIS CLUSTER-SPECIFIC TRANSCRIPTION REGULATOR ATNN-RELATED"/>
    <property type="match status" value="1"/>
</dbReference>
<dbReference type="Proteomes" id="UP000245956">
    <property type="component" value="Unassembled WGS sequence"/>
</dbReference>
<evidence type="ECO:0000256" key="4">
    <source>
        <dbReference type="ARBA" id="ARBA00023125"/>
    </source>
</evidence>
<keyword evidence="2" id="KW-0862">Zinc</keyword>
<comment type="caution">
    <text evidence="7">The sequence shown here is derived from an EMBL/GenBank/DDBJ whole genome shotgun (WGS) entry which is preliminary data.</text>
</comment>
<dbReference type="InterPro" id="IPR052360">
    <property type="entry name" value="Transcr_Regulatory_Proteins"/>
</dbReference>
<evidence type="ECO:0000313" key="8">
    <source>
        <dbReference type="Proteomes" id="UP000245956"/>
    </source>
</evidence>
<sequence length="477" mass="53692">MAPLQRCVPSPGGSEFFHQDRYSTLACNVLARGMYHSMAKSQGTFWTRIVPQLLQSVPAVKAAAAAFGASYETTMLQESAAYENLERVHQYSRALHLLQTQLQGNQHGVLPQMTACVLLAFADTLRLRNNTALMHLRGAYALMSRLSAADDIDEDILLLFRKLDLHSVTYSTGLEPSLYLPCRAMGNVTTTRSIDHSLFEQLHGTYRFISSACDYRYVNQRQVPTHLRIEQLRYVAIWHSWLSSPELQYPLATWEGGCVSVVSVPILRAQCLTALILVSTVLDPYQAAYDKYAEKFHEIVMLSELVVASEEENWNAHPDTLPSFTPEPGLSHPLFVTATKYRHPQWRRRAVKVLSRLSREGPWCGEVDARIVLRLIDVEEGLCGMGAVNNKEGTQLGATAVPERMRIHSCRLNGIVDARGRDLGKHASSMNRRYAEVRLSRCHDVEELLAFRDGGHSAVTMQTGRHWNTWTEEVPLC</sequence>
<evidence type="ECO:0000256" key="5">
    <source>
        <dbReference type="ARBA" id="ARBA00023163"/>
    </source>
</evidence>
<protein>
    <submittedName>
        <fullName evidence="7">Uncharacterized protein</fullName>
    </submittedName>
</protein>
<keyword evidence="6" id="KW-0539">Nucleus</keyword>
<dbReference type="EMBL" id="LCWV01000078">
    <property type="protein sequence ID" value="PWI64234.1"/>
    <property type="molecule type" value="Genomic_DNA"/>
</dbReference>
<keyword evidence="4" id="KW-0238">DNA-binding</keyword>
<evidence type="ECO:0000256" key="2">
    <source>
        <dbReference type="ARBA" id="ARBA00022833"/>
    </source>
</evidence>
<keyword evidence="1" id="KW-0479">Metal-binding</keyword>
<accession>A0A2U3DPR1</accession>
<evidence type="ECO:0000256" key="1">
    <source>
        <dbReference type="ARBA" id="ARBA00022723"/>
    </source>
</evidence>
<dbReference type="AlphaFoldDB" id="A0A2U3DPR1"/>
<name>A0A2U3DPR1_PURLI</name>
<dbReference type="GO" id="GO:0046872">
    <property type="term" value="F:metal ion binding"/>
    <property type="evidence" value="ECO:0007669"/>
    <property type="project" value="UniProtKB-KW"/>
</dbReference>